<dbReference type="PANTHER" id="PTHR23101:SF25">
    <property type="entry name" value="GTPASE-ACTIVATING PROTEIN AND VPS9 DOMAIN-CONTAINING PROTEIN 1"/>
    <property type="match status" value="1"/>
</dbReference>
<evidence type="ECO:0000256" key="1">
    <source>
        <dbReference type="SAM" id="Coils"/>
    </source>
</evidence>
<reference evidence="3 4" key="1">
    <citation type="journal article" date="2014" name="Genome Biol. Evol.">
        <title>The secreted proteins of Achlya hypogyna and Thraustotheca clavata identify the ancestral oomycete secretome and reveal gene acquisitions by horizontal gene transfer.</title>
        <authorList>
            <person name="Misner I."/>
            <person name="Blouin N."/>
            <person name="Leonard G."/>
            <person name="Richards T.A."/>
            <person name="Lane C.E."/>
        </authorList>
    </citation>
    <scope>NUCLEOTIDE SEQUENCE [LARGE SCALE GENOMIC DNA]</scope>
    <source>
        <strain evidence="3 4">ATCC 34112</strain>
    </source>
</reference>
<dbReference type="SUPFAM" id="SSF109993">
    <property type="entry name" value="VPS9 domain"/>
    <property type="match status" value="1"/>
</dbReference>
<dbReference type="InterPro" id="IPR037191">
    <property type="entry name" value="VPS9_dom_sf"/>
</dbReference>
<dbReference type="GO" id="GO:0005085">
    <property type="term" value="F:guanyl-nucleotide exchange factor activity"/>
    <property type="evidence" value="ECO:0007669"/>
    <property type="project" value="InterPro"/>
</dbReference>
<proteinExistence type="predicted"/>
<organism evidence="3 4">
    <name type="scientific">Thraustotheca clavata</name>
    <dbReference type="NCBI Taxonomy" id="74557"/>
    <lineage>
        <taxon>Eukaryota</taxon>
        <taxon>Sar</taxon>
        <taxon>Stramenopiles</taxon>
        <taxon>Oomycota</taxon>
        <taxon>Saprolegniomycetes</taxon>
        <taxon>Saprolegniales</taxon>
        <taxon>Achlyaceae</taxon>
        <taxon>Thraustotheca</taxon>
    </lineage>
</organism>
<dbReference type="STRING" id="74557.A0A1V9ZVE0"/>
<sequence length="509" mass="57325">MNKKDERSNQDEIELIDEKDKEIDQLRRRCEDLEGALKARDLEIAALREHNEILLSANNKMKQLQQFSTTGAPNATKALEQYTVIREACLMMTAQNISGKTPHEMLKTHLDSMGFEGQDIVPVVEALQQQNPQGNCGRELELLNSALDQLLYPAKATIDKVDIEFKMSELASSGYLIKPERRKSGRLSVSDFGLLESEHSPCKRRDSDPLFAGFDDSPDIKEIGNNKTEELTYAGFLERLSLPGSHDIVDSIRRFLGSVLGPRGDGVPPTSSHFVDYTFYGHENFQARCRSFFQGMDEMLLHHPAWRLAPESVLIAARDGIEKYIMDKLADIPLNRLALSSEWKAEDAKLLRRMQSLSFITPDMLDIKPCMRNEVVWSIAQDELRRINAVRSPGDKIHCIVRCCSIIFSVLNLSRGDSLNRPGADDFLPVFIYIVLHSQIPGLYSNAEYIAAYRNPADLMSKAGYCYVNLRSAIEFIMVLEPSMLTVDPAEFNTKLSVAEADLDSKTVS</sequence>
<evidence type="ECO:0000313" key="3">
    <source>
        <dbReference type="EMBL" id="OQS01992.1"/>
    </source>
</evidence>
<name>A0A1V9ZVE0_9STRA</name>
<dbReference type="Pfam" id="PF02204">
    <property type="entry name" value="VPS9"/>
    <property type="match status" value="1"/>
</dbReference>
<dbReference type="InterPro" id="IPR045046">
    <property type="entry name" value="Vps9-like"/>
</dbReference>
<dbReference type="GO" id="GO:0016192">
    <property type="term" value="P:vesicle-mediated transport"/>
    <property type="evidence" value="ECO:0007669"/>
    <property type="project" value="InterPro"/>
</dbReference>
<dbReference type="GO" id="GO:0030139">
    <property type="term" value="C:endocytic vesicle"/>
    <property type="evidence" value="ECO:0007669"/>
    <property type="project" value="TreeGrafter"/>
</dbReference>
<keyword evidence="1" id="KW-0175">Coiled coil</keyword>
<dbReference type="AlphaFoldDB" id="A0A1V9ZVE0"/>
<dbReference type="InterPro" id="IPR003123">
    <property type="entry name" value="VPS9"/>
</dbReference>
<evidence type="ECO:0000259" key="2">
    <source>
        <dbReference type="PROSITE" id="PS51205"/>
    </source>
</evidence>
<feature type="domain" description="VPS9" evidence="2">
    <location>
        <begin position="344"/>
        <end position="486"/>
    </location>
</feature>
<dbReference type="SMART" id="SM00167">
    <property type="entry name" value="VPS9"/>
    <property type="match status" value="1"/>
</dbReference>
<dbReference type="EMBL" id="JNBS01001302">
    <property type="protein sequence ID" value="OQS01992.1"/>
    <property type="molecule type" value="Genomic_DNA"/>
</dbReference>
<dbReference type="OrthoDB" id="300289at2759"/>
<comment type="caution">
    <text evidence="3">The sequence shown here is derived from an EMBL/GenBank/DDBJ whole genome shotgun (WGS) entry which is preliminary data.</text>
</comment>
<gene>
    <name evidence="3" type="ORF">THRCLA_21534</name>
</gene>
<dbReference type="PROSITE" id="PS51205">
    <property type="entry name" value="VPS9"/>
    <property type="match status" value="1"/>
</dbReference>
<dbReference type="Gene3D" id="1.10.246.120">
    <property type="match status" value="1"/>
</dbReference>
<feature type="coiled-coil region" evidence="1">
    <location>
        <begin position="9"/>
        <end position="43"/>
    </location>
</feature>
<evidence type="ECO:0000313" key="4">
    <source>
        <dbReference type="Proteomes" id="UP000243217"/>
    </source>
</evidence>
<dbReference type="GO" id="GO:0005829">
    <property type="term" value="C:cytosol"/>
    <property type="evidence" value="ECO:0007669"/>
    <property type="project" value="TreeGrafter"/>
</dbReference>
<dbReference type="Proteomes" id="UP000243217">
    <property type="component" value="Unassembled WGS sequence"/>
</dbReference>
<protein>
    <recommendedName>
        <fullName evidence="2">VPS9 domain-containing protein</fullName>
    </recommendedName>
</protein>
<keyword evidence="4" id="KW-1185">Reference proteome</keyword>
<dbReference type="Gene3D" id="1.20.1050.80">
    <property type="entry name" value="VPS9 domain"/>
    <property type="match status" value="1"/>
</dbReference>
<dbReference type="GO" id="GO:0031267">
    <property type="term" value="F:small GTPase binding"/>
    <property type="evidence" value="ECO:0007669"/>
    <property type="project" value="TreeGrafter"/>
</dbReference>
<dbReference type="PANTHER" id="PTHR23101">
    <property type="entry name" value="RAB GDP/GTP EXCHANGE FACTOR"/>
    <property type="match status" value="1"/>
</dbReference>
<accession>A0A1V9ZVE0</accession>